<evidence type="ECO:0000256" key="5">
    <source>
        <dbReference type="ARBA" id="ARBA00022692"/>
    </source>
</evidence>
<evidence type="ECO:0000256" key="1">
    <source>
        <dbReference type="ARBA" id="ARBA00004298"/>
    </source>
</evidence>
<keyword evidence="13" id="KW-1185">Reference proteome</keyword>
<comment type="function">
    <text evidence="11">Complex I functions in the transfer of electrons from NADH to the respiratory chain. Accessory subunit of the mitochondrial membrane respiratory chain NADH dehydrogenase (Complex I), that is believed not to be involved in catalysis.</text>
</comment>
<keyword evidence="9 11" id="KW-0496">Mitochondrion</keyword>
<organism evidence="12 13">
    <name type="scientific">Meira miltonrushii</name>
    <dbReference type="NCBI Taxonomy" id="1280837"/>
    <lineage>
        <taxon>Eukaryota</taxon>
        <taxon>Fungi</taxon>
        <taxon>Dikarya</taxon>
        <taxon>Basidiomycota</taxon>
        <taxon>Ustilaginomycotina</taxon>
        <taxon>Exobasidiomycetes</taxon>
        <taxon>Exobasidiales</taxon>
        <taxon>Brachybasidiaceae</taxon>
        <taxon>Meira</taxon>
    </lineage>
</organism>
<accession>A0A316VEJ2</accession>
<evidence type="ECO:0000256" key="2">
    <source>
        <dbReference type="ARBA" id="ARBA00007312"/>
    </source>
</evidence>
<evidence type="ECO:0000256" key="8">
    <source>
        <dbReference type="ARBA" id="ARBA00022989"/>
    </source>
</evidence>
<protein>
    <recommendedName>
        <fullName evidence="11">NADH dehydrogenase [ubiquinone] 1 alpha subcomplex subunit 13</fullName>
    </recommendedName>
</protein>
<evidence type="ECO:0000313" key="13">
    <source>
        <dbReference type="Proteomes" id="UP000245771"/>
    </source>
</evidence>
<dbReference type="PANTHER" id="PTHR12966:SF0">
    <property type="entry name" value="NADH DEHYDROGENASE [UBIQUINONE] 1 ALPHA SUBCOMPLEX SUBUNIT 13"/>
    <property type="match status" value="1"/>
</dbReference>
<evidence type="ECO:0000256" key="3">
    <source>
        <dbReference type="ARBA" id="ARBA00022448"/>
    </source>
</evidence>
<dbReference type="PANTHER" id="PTHR12966">
    <property type="entry name" value="NADH DEHYDROGENASE UBIQUINONE 1 ALPHA SUBCOMPLEX SUBUNIT 13"/>
    <property type="match status" value="1"/>
</dbReference>
<dbReference type="AlphaFoldDB" id="A0A316VEJ2"/>
<keyword evidence="4 11" id="KW-0679">Respiratory chain</keyword>
<dbReference type="GO" id="GO:0005743">
    <property type="term" value="C:mitochondrial inner membrane"/>
    <property type="evidence" value="ECO:0007669"/>
    <property type="project" value="UniProtKB-SubCell"/>
</dbReference>
<dbReference type="InParanoid" id="A0A316VEJ2"/>
<dbReference type="EMBL" id="KZ819603">
    <property type="protein sequence ID" value="PWN35724.1"/>
    <property type="molecule type" value="Genomic_DNA"/>
</dbReference>
<evidence type="ECO:0000256" key="4">
    <source>
        <dbReference type="ARBA" id="ARBA00022660"/>
    </source>
</evidence>
<keyword evidence="6 11" id="KW-0999">Mitochondrion inner membrane</keyword>
<comment type="subcellular location">
    <subcellularLocation>
        <location evidence="1 11">Mitochondrion inner membrane</location>
        <topology evidence="1 11">Single-pass membrane protein</topology>
        <orientation evidence="1 11">Matrix side</orientation>
    </subcellularLocation>
</comment>
<evidence type="ECO:0000256" key="9">
    <source>
        <dbReference type="ARBA" id="ARBA00023128"/>
    </source>
</evidence>
<dbReference type="GeneID" id="37021669"/>
<evidence type="ECO:0000256" key="11">
    <source>
        <dbReference type="RuleBase" id="RU368034"/>
    </source>
</evidence>
<keyword evidence="5 11" id="KW-0812">Transmembrane</keyword>
<dbReference type="GO" id="GO:0045271">
    <property type="term" value="C:respiratory chain complex I"/>
    <property type="evidence" value="ECO:0007669"/>
    <property type="project" value="UniProtKB-UniRule"/>
</dbReference>
<keyword evidence="3 11" id="KW-0813">Transport</keyword>
<sequence>MSGVQFNQDLPPPGGYEPIRYKRNLPARGPGGLAIFGGVIAICTYGFWRLGQGNLEQRELRREKAWSRIHLVPALMAEADRDTYRREQAQLAREKEIMKDVKGWEAGKSVYNTKRYTPSSFVVL</sequence>
<dbReference type="RefSeq" id="XP_025356026.1">
    <property type="nucleotide sequence ID" value="XM_025499888.1"/>
</dbReference>
<dbReference type="OrthoDB" id="3308at2759"/>
<evidence type="ECO:0000256" key="7">
    <source>
        <dbReference type="ARBA" id="ARBA00022982"/>
    </source>
</evidence>
<dbReference type="InterPro" id="IPR009346">
    <property type="entry name" value="GRIM-19"/>
</dbReference>
<proteinExistence type="inferred from homology"/>
<feature type="transmembrane region" description="Helical" evidence="11">
    <location>
        <begin position="31"/>
        <end position="48"/>
    </location>
</feature>
<evidence type="ECO:0000313" key="12">
    <source>
        <dbReference type="EMBL" id="PWN35724.1"/>
    </source>
</evidence>
<dbReference type="Proteomes" id="UP000245771">
    <property type="component" value="Unassembled WGS sequence"/>
</dbReference>
<dbReference type="STRING" id="1280837.A0A316VEJ2"/>
<keyword evidence="7 11" id="KW-0249">Electron transport</keyword>
<reference evidence="12 13" key="1">
    <citation type="journal article" date="2018" name="Mol. Biol. Evol.">
        <title>Broad Genomic Sampling Reveals a Smut Pathogenic Ancestry of the Fungal Clade Ustilaginomycotina.</title>
        <authorList>
            <person name="Kijpornyongpan T."/>
            <person name="Mondo S.J."/>
            <person name="Barry K."/>
            <person name="Sandor L."/>
            <person name="Lee J."/>
            <person name="Lipzen A."/>
            <person name="Pangilinan J."/>
            <person name="LaButti K."/>
            <person name="Hainaut M."/>
            <person name="Henrissat B."/>
            <person name="Grigoriev I.V."/>
            <person name="Spatafora J.W."/>
            <person name="Aime M.C."/>
        </authorList>
    </citation>
    <scope>NUCLEOTIDE SEQUENCE [LARGE SCALE GENOMIC DNA]</scope>
    <source>
        <strain evidence="12 13">MCA 3882</strain>
    </source>
</reference>
<evidence type="ECO:0000256" key="6">
    <source>
        <dbReference type="ARBA" id="ARBA00022792"/>
    </source>
</evidence>
<evidence type="ECO:0000256" key="10">
    <source>
        <dbReference type="ARBA" id="ARBA00023136"/>
    </source>
</evidence>
<keyword evidence="10 11" id="KW-0472">Membrane</keyword>
<gene>
    <name evidence="12" type="ORF">FA14DRAFT_164458</name>
</gene>
<dbReference type="Pfam" id="PF06212">
    <property type="entry name" value="GRIM-19"/>
    <property type="match status" value="1"/>
</dbReference>
<comment type="similarity">
    <text evidence="2 11">Belongs to the complex I NDUFA13 subunit family.</text>
</comment>
<keyword evidence="8 11" id="KW-1133">Transmembrane helix</keyword>
<name>A0A316VEJ2_9BASI</name>